<dbReference type="GeneID" id="90767470"/>
<feature type="chain" id="PRO_5020463752" evidence="1">
    <location>
        <begin position="23"/>
        <end position="155"/>
    </location>
</feature>
<evidence type="ECO:0000313" key="2">
    <source>
        <dbReference type="EMBL" id="QBK30754.1"/>
    </source>
</evidence>
<keyword evidence="3" id="KW-1185">Reference proteome</keyword>
<name>A0A4P6V229_9HYPH</name>
<dbReference type="SUPFAM" id="SSF52833">
    <property type="entry name" value="Thioredoxin-like"/>
    <property type="match status" value="1"/>
</dbReference>
<dbReference type="AlphaFoldDB" id="A0A4P6V229"/>
<evidence type="ECO:0000256" key="1">
    <source>
        <dbReference type="SAM" id="SignalP"/>
    </source>
</evidence>
<accession>A0A4P6V229</accession>
<protein>
    <submittedName>
        <fullName evidence="2">DUF411 domain-containing protein</fullName>
    </submittedName>
</protein>
<organism evidence="2 3">
    <name type="scientific">Roseitalea porphyridii</name>
    <dbReference type="NCBI Taxonomy" id="1852022"/>
    <lineage>
        <taxon>Bacteria</taxon>
        <taxon>Pseudomonadati</taxon>
        <taxon>Pseudomonadota</taxon>
        <taxon>Alphaproteobacteria</taxon>
        <taxon>Hyphomicrobiales</taxon>
        <taxon>Ahrensiaceae</taxon>
        <taxon>Roseitalea</taxon>
    </lineage>
</organism>
<feature type="signal peptide" evidence="1">
    <location>
        <begin position="1"/>
        <end position="22"/>
    </location>
</feature>
<dbReference type="KEGG" id="rpod:E0E05_09200"/>
<gene>
    <name evidence="2" type="ORF">E0E05_09200</name>
</gene>
<dbReference type="InterPro" id="IPR007332">
    <property type="entry name" value="DUF411"/>
</dbReference>
<keyword evidence="1" id="KW-0732">Signal</keyword>
<dbReference type="Proteomes" id="UP000293719">
    <property type="component" value="Chromosome"/>
</dbReference>
<dbReference type="RefSeq" id="WP_131616438.1">
    <property type="nucleotide sequence ID" value="NZ_CP036532.1"/>
</dbReference>
<dbReference type="InterPro" id="IPR036249">
    <property type="entry name" value="Thioredoxin-like_sf"/>
</dbReference>
<proteinExistence type="predicted"/>
<evidence type="ECO:0000313" key="3">
    <source>
        <dbReference type="Proteomes" id="UP000293719"/>
    </source>
</evidence>
<dbReference type="Pfam" id="PF04214">
    <property type="entry name" value="DUF411"/>
    <property type="match status" value="1"/>
</dbReference>
<sequence>MKRTVTGMALAMTLIASSGAFAQEAKADTSITVFKTPWCGCCQVWADRMIEAGYTVETREMEDLTLIKQQGGVTDDMAACHTSVIGTDRKYVLEGHVPAEAIERLMHERPDIAGIAVPGMPQGSLGMGFDPGARYTVHAFTRDGVAPTVFMRMGE</sequence>
<dbReference type="EMBL" id="CP036532">
    <property type="protein sequence ID" value="QBK30754.1"/>
    <property type="molecule type" value="Genomic_DNA"/>
</dbReference>
<dbReference type="OrthoDB" id="14727at2"/>
<reference evidence="2 3" key="1">
    <citation type="journal article" date="2017" name="Int. J. Syst. Evol. Microbiol.">
        <title>Roseitalea porphyridii gen. nov., sp. nov., isolated from a red alga, and reclassification of Hoeflea suaedae Chung et al. 2013 as Pseudohoeflea suaedae gen. nov., comb. nov.</title>
        <authorList>
            <person name="Hyeon J.W."/>
            <person name="Jeong S.E."/>
            <person name="Baek K."/>
            <person name="Jeon C.O."/>
        </authorList>
    </citation>
    <scope>NUCLEOTIDE SEQUENCE [LARGE SCALE GENOMIC DNA]</scope>
    <source>
        <strain evidence="2 3">MA7-20</strain>
    </source>
</reference>